<evidence type="ECO:0000313" key="1">
    <source>
        <dbReference type="EMBL" id="CAD8652775.1"/>
    </source>
</evidence>
<organism evidence="1">
    <name type="scientific">Cryptomonas curvata</name>
    <dbReference type="NCBI Taxonomy" id="233186"/>
    <lineage>
        <taxon>Eukaryota</taxon>
        <taxon>Cryptophyceae</taxon>
        <taxon>Cryptomonadales</taxon>
        <taxon>Cryptomonadaceae</taxon>
        <taxon>Cryptomonas</taxon>
    </lineage>
</organism>
<proteinExistence type="predicted"/>
<gene>
    <name evidence="1" type="ORF">CCUR1050_LOCUS27820</name>
</gene>
<accession>A0A7S0QPZ8</accession>
<dbReference type="AlphaFoldDB" id="A0A7S0QPZ8"/>
<reference evidence="1" key="1">
    <citation type="submission" date="2021-01" db="EMBL/GenBank/DDBJ databases">
        <authorList>
            <person name="Corre E."/>
            <person name="Pelletier E."/>
            <person name="Niang G."/>
            <person name="Scheremetjew M."/>
            <person name="Finn R."/>
            <person name="Kale V."/>
            <person name="Holt S."/>
            <person name="Cochrane G."/>
            <person name="Meng A."/>
            <person name="Brown T."/>
            <person name="Cohen L."/>
        </authorList>
    </citation>
    <scope>NUCLEOTIDE SEQUENCE</scope>
    <source>
        <strain evidence="1">CCAP979/52</strain>
    </source>
</reference>
<dbReference type="EMBL" id="HBEZ01050644">
    <property type="protein sequence ID" value="CAD8652775.1"/>
    <property type="molecule type" value="Transcribed_RNA"/>
</dbReference>
<name>A0A7S0QPZ8_9CRYP</name>
<protein>
    <submittedName>
        <fullName evidence="1">Uncharacterized protein</fullName>
    </submittedName>
</protein>
<sequence length="129" mass="14600">MGLWHPTDEASLDALLNAEIDLLDMHGQFIKKVHVLNKGIVHLIDDIFWNCGFKTESHCEQVRADLGLPDHVWVEKRAAIAKRVDDLGDQFRPAMRKGWLDYIQQTYVADADDYDAAMGQGDLVVPDDP</sequence>